<sequence length="499" mass="55161">MKKIHTFLKELYAIDPTLQAHETELITLLTRMLEQKPDVHIDDAFVSSLRKRLVGTPIPSSPSFFTHLFMNKQPAFIAAGAVLSLALLVGVYHYGTSRTSMLSGGQFASIFSPNEVVHRNAGAFGVLSSTESAAAPTAESVSFDTRMLSSRMPADTVVGMGGDGVDAKMMIAPVPYHYTYTYTGEPLELTDTTLPVYRRIMPTNASQALGTQLSAVGTGLVDLSSFGTLHAETISLYDNDYRITIDVTNGQASIYENYDNRQDIYREATEADMLPEQQLIDIADAFLRAHNISTAGYGTPVVDMQWQALQAEQRAADAASQRYIPNMITIIYPFQLENHTAHDYSGLPEGMRVNVDIFTKKVNNVSNLMAGGFEASDYDVTTDSSRVISLAEQGGLNMYPWYAEESEERVLELGTPTLVYIQHYLPQEGNARSYEVFIPALQFPVQNIPTDEPFYSSRIITIPLVTDILDEERDRPIPTEPPILMMKDGAEPAVEPAVR</sequence>
<reference evidence="4" key="1">
    <citation type="submission" date="2017-09" db="EMBL/GenBank/DDBJ databases">
        <title>Depth-based differentiation of microbial function through sediment-hosted aquifers and enrichment of novel symbionts in the deep terrestrial subsurface.</title>
        <authorList>
            <person name="Probst A.J."/>
            <person name="Ladd B."/>
            <person name="Jarett J.K."/>
            <person name="Geller-Mcgrath D.E."/>
            <person name="Sieber C.M.K."/>
            <person name="Emerson J.B."/>
            <person name="Anantharaman K."/>
            <person name="Thomas B.C."/>
            <person name="Malmstrom R."/>
            <person name="Stieglmeier M."/>
            <person name="Klingl A."/>
            <person name="Woyke T."/>
            <person name="Ryan C.M."/>
            <person name="Banfield J.F."/>
        </authorList>
    </citation>
    <scope>NUCLEOTIDE SEQUENCE [LARGE SCALE GENOMIC DNA]</scope>
</reference>
<keyword evidence="2" id="KW-0472">Membrane</keyword>
<feature type="transmembrane region" description="Helical" evidence="2">
    <location>
        <begin position="75"/>
        <end position="95"/>
    </location>
</feature>
<protein>
    <submittedName>
        <fullName evidence="3">Uncharacterized protein</fullName>
    </submittedName>
</protein>
<gene>
    <name evidence="3" type="ORF">CO030_02125</name>
</gene>
<keyword evidence="2" id="KW-1133">Transmembrane helix</keyword>
<proteinExistence type="predicted"/>
<evidence type="ECO:0000256" key="2">
    <source>
        <dbReference type="SAM" id="Phobius"/>
    </source>
</evidence>
<evidence type="ECO:0000313" key="4">
    <source>
        <dbReference type="Proteomes" id="UP000231456"/>
    </source>
</evidence>
<keyword evidence="2" id="KW-0812">Transmembrane</keyword>
<evidence type="ECO:0000313" key="3">
    <source>
        <dbReference type="EMBL" id="PJC52573.1"/>
    </source>
</evidence>
<accession>A0A2M8FA09</accession>
<name>A0A2M8FA09_9BACT</name>
<dbReference type="EMBL" id="PFRH01000073">
    <property type="protein sequence ID" value="PJC52573.1"/>
    <property type="molecule type" value="Genomic_DNA"/>
</dbReference>
<organism evidence="3 4">
    <name type="scientific">Candidatus Magasanikbacteria bacterium CG_4_9_14_0_2_um_filter_42_11</name>
    <dbReference type="NCBI Taxonomy" id="1974643"/>
    <lineage>
        <taxon>Bacteria</taxon>
        <taxon>Candidatus Magasanikiibacteriota</taxon>
    </lineage>
</organism>
<comment type="caution">
    <text evidence="3">The sequence shown here is derived from an EMBL/GenBank/DDBJ whole genome shotgun (WGS) entry which is preliminary data.</text>
</comment>
<feature type="region of interest" description="Disordered" evidence="1">
    <location>
        <begin position="478"/>
        <end position="499"/>
    </location>
</feature>
<evidence type="ECO:0000256" key="1">
    <source>
        <dbReference type="SAM" id="MobiDB-lite"/>
    </source>
</evidence>
<dbReference type="Proteomes" id="UP000231456">
    <property type="component" value="Unassembled WGS sequence"/>
</dbReference>
<dbReference type="AlphaFoldDB" id="A0A2M8FA09"/>